<organism evidence="1 2">
    <name type="scientific">Limnohabitans parvus II-B4</name>
    <dbReference type="NCBI Taxonomy" id="1293052"/>
    <lineage>
        <taxon>Bacteria</taxon>
        <taxon>Pseudomonadati</taxon>
        <taxon>Pseudomonadota</taxon>
        <taxon>Betaproteobacteria</taxon>
        <taxon>Burkholderiales</taxon>
        <taxon>Comamonadaceae</taxon>
        <taxon>Limnohabitans</taxon>
    </lineage>
</organism>
<name>A0A315E3R9_9BURK</name>
<dbReference type="Proteomes" id="UP000250790">
    <property type="component" value="Unassembled WGS sequence"/>
</dbReference>
<evidence type="ECO:0000313" key="1">
    <source>
        <dbReference type="EMBL" id="PUE51981.1"/>
    </source>
</evidence>
<sequence>MTAILNTLKLTAARKTRALPDVVKRRNKLLIKLGEQRMLAAAQAQGQHYTPTRFRSFADADTGARVVKQVPVRIKPWFWTGEKGECLLAINYGSKQIELQKGKTAIDVGAVENICAVLDTVIDAVRNGELDTQIESASVKLRDGFKK</sequence>
<keyword evidence="2" id="KW-1185">Reference proteome</keyword>
<dbReference type="OrthoDB" id="8896471at2"/>
<dbReference type="Pfam" id="PF20346">
    <property type="entry name" value="DUF6641"/>
    <property type="match status" value="1"/>
</dbReference>
<reference evidence="1 2" key="1">
    <citation type="submission" date="2017-04" db="EMBL/GenBank/DDBJ databases">
        <title>Unexpected and diverse lifestyles within the genus Limnohabitans.</title>
        <authorList>
            <person name="Kasalicky V."/>
            <person name="Mehrshad M."/>
            <person name="Andrei S.-A."/>
            <person name="Salcher M."/>
            <person name="Kratochvilova H."/>
            <person name="Simek K."/>
            <person name="Ghai R."/>
        </authorList>
    </citation>
    <scope>NUCLEOTIDE SEQUENCE [LARGE SCALE GENOMIC DNA]</scope>
    <source>
        <strain evidence="1 2">II-B4</strain>
    </source>
</reference>
<dbReference type="EMBL" id="NESN01000005">
    <property type="protein sequence ID" value="PUE51981.1"/>
    <property type="molecule type" value="Genomic_DNA"/>
</dbReference>
<protein>
    <submittedName>
        <fullName evidence="1">Uncharacterized protein</fullName>
    </submittedName>
</protein>
<accession>A0A315E3R9</accession>
<dbReference type="AlphaFoldDB" id="A0A315E3R9"/>
<gene>
    <name evidence="1" type="ORF">B9Z37_12950</name>
</gene>
<dbReference type="RefSeq" id="WP_108313435.1">
    <property type="nucleotide sequence ID" value="NZ_NESN01000005.1"/>
</dbReference>
<evidence type="ECO:0000313" key="2">
    <source>
        <dbReference type="Proteomes" id="UP000250790"/>
    </source>
</evidence>
<dbReference type="InterPro" id="IPR046581">
    <property type="entry name" value="DUF6641"/>
</dbReference>
<comment type="caution">
    <text evidence="1">The sequence shown here is derived from an EMBL/GenBank/DDBJ whole genome shotgun (WGS) entry which is preliminary data.</text>
</comment>
<proteinExistence type="predicted"/>